<dbReference type="InParanoid" id="G2QP88"/>
<dbReference type="RefSeq" id="XP_003666646.1">
    <property type="nucleotide sequence ID" value="XM_003666598.1"/>
</dbReference>
<dbReference type="KEGG" id="mtm:MYCTH_2311519"/>
<evidence type="ECO:0000313" key="1">
    <source>
        <dbReference type="EMBL" id="AEO61401.1"/>
    </source>
</evidence>
<dbReference type="Proteomes" id="UP000007322">
    <property type="component" value="Chromosome 7"/>
</dbReference>
<dbReference type="AlphaFoldDB" id="G2QP88"/>
<sequence length="68" mass="7342">MAWRAAAARQSGLNADELRFTVERQLLEGHAVLSHAHAIRQLGLHIQVLDPGSEEQIALEATSAAAED</sequence>
<dbReference type="VEuPathDB" id="FungiDB:MYCTH_2311519"/>
<keyword evidence="2" id="KW-1185">Reference proteome</keyword>
<evidence type="ECO:0000313" key="2">
    <source>
        <dbReference type="Proteomes" id="UP000007322"/>
    </source>
</evidence>
<gene>
    <name evidence="1" type="ORF">MYCTH_2311519</name>
</gene>
<dbReference type="EMBL" id="CP003008">
    <property type="protein sequence ID" value="AEO61401.1"/>
    <property type="molecule type" value="Genomic_DNA"/>
</dbReference>
<name>G2QP88_THET4</name>
<reference evidence="1 2" key="1">
    <citation type="journal article" date="2011" name="Nat. Biotechnol.">
        <title>Comparative genomic analysis of the thermophilic biomass-degrading fungi Myceliophthora thermophila and Thielavia terrestris.</title>
        <authorList>
            <person name="Berka R.M."/>
            <person name="Grigoriev I.V."/>
            <person name="Otillar R."/>
            <person name="Salamov A."/>
            <person name="Grimwood J."/>
            <person name="Reid I."/>
            <person name="Ishmael N."/>
            <person name="John T."/>
            <person name="Darmond C."/>
            <person name="Moisan M.-C."/>
            <person name="Henrissat B."/>
            <person name="Coutinho P.M."/>
            <person name="Lombard V."/>
            <person name="Natvig D.O."/>
            <person name="Lindquist E."/>
            <person name="Schmutz J."/>
            <person name="Lucas S."/>
            <person name="Harris P."/>
            <person name="Powlowski J."/>
            <person name="Bellemare A."/>
            <person name="Taylor D."/>
            <person name="Butler G."/>
            <person name="de Vries R.P."/>
            <person name="Allijn I.E."/>
            <person name="van den Brink J."/>
            <person name="Ushinsky S."/>
            <person name="Storms R."/>
            <person name="Powell A.J."/>
            <person name="Paulsen I.T."/>
            <person name="Elbourne L.D.H."/>
            <person name="Baker S.E."/>
            <person name="Magnuson J."/>
            <person name="LaBoissiere S."/>
            <person name="Clutterbuck A.J."/>
            <person name="Martinez D."/>
            <person name="Wogulis M."/>
            <person name="de Leon A.L."/>
            <person name="Rey M.W."/>
            <person name="Tsang A."/>
        </authorList>
    </citation>
    <scope>NUCLEOTIDE SEQUENCE [LARGE SCALE GENOMIC DNA]</scope>
    <source>
        <strain evidence="2">ATCC 42464 / BCRC 31852 / DSM 1799</strain>
    </source>
</reference>
<proteinExistence type="predicted"/>
<dbReference type="HOGENOM" id="CLU_2801167_0_0_1"/>
<organism evidence="1 2">
    <name type="scientific">Thermothelomyces thermophilus (strain ATCC 42464 / BCRC 31852 / DSM 1799)</name>
    <name type="common">Sporotrichum thermophile</name>
    <dbReference type="NCBI Taxonomy" id="573729"/>
    <lineage>
        <taxon>Eukaryota</taxon>
        <taxon>Fungi</taxon>
        <taxon>Dikarya</taxon>
        <taxon>Ascomycota</taxon>
        <taxon>Pezizomycotina</taxon>
        <taxon>Sordariomycetes</taxon>
        <taxon>Sordariomycetidae</taxon>
        <taxon>Sordariales</taxon>
        <taxon>Chaetomiaceae</taxon>
        <taxon>Thermothelomyces</taxon>
    </lineage>
</organism>
<accession>G2QP88</accession>
<feature type="non-terminal residue" evidence="1">
    <location>
        <position position="68"/>
    </location>
</feature>
<protein>
    <submittedName>
        <fullName evidence="1">Uncharacterized protein</fullName>
    </submittedName>
</protein>
<dbReference type="GeneID" id="11506697"/>